<dbReference type="Pfam" id="PF00005">
    <property type="entry name" value="ABC_tran"/>
    <property type="match status" value="1"/>
</dbReference>
<dbReference type="InterPro" id="IPR027417">
    <property type="entry name" value="P-loop_NTPase"/>
</dbReference>
<evidence type="ECO:0000256" key="3">
    <source>
        <dbReference type="ARBA" id="ARBA00022741"/>
    </source>
</evidence>
<accession>A0A3A3GDE9</accession>
<dbReference type="Gene3D" id="3.40.50.300">
    <property type="entry name" value="P-loop containing nucleotide triphosphate hydrolases"/>
    <property type="match status" value="1"/>
</dbReference>
<dbReference type="RefSeq" id="WP_119795660.1">
    <property type="nucleotide sequence ID" value="NZ_QYZD01000026.1"/>
</dbReference>
<dbReference type="InterPro" id="IPR003439">
    <property type="entry name" value="ABC_transporter-like_ATP-bd"/>
</dbReference>
<dbReference type="Proteomes" id="UP000266177">
    <property type="component" value="Unassembled WGS sequence"/>
</dbReference>
<dbReference type="SMART" id="SM00382">
    <property type="entry name" value="AAA"/>
    <property type="match status" value="1"/>
</dbReference>
<sequence length="307" mass="33944">MNAIQLHQLTKRYGEHTAVQDVTVSIRKHCCTALLGPNGAGKTTTLHMLAGLIRPTSGEVRLLQEDGAAATGDLRQWVGFLSQTPAFYGWMSGSEWLVYHAELCGMPRKLARSAASQWLEKVGLADAGRRRISGYSGGMKQRLGIAQAMIGAPKLVILDEPVSALDPIGRRDVMTLLQQIASETTVLFSTHILSDAEELCDDLIMMNRGRIVMQGQWEQLRSGAERPRLTVEVEPHPAALDWLRRWAGKPEVEHSRIARGRAEFTVRSMGEARRAMLTEAANLDIPLLRLECGVTSLEDMFMEAMIS</sequence>
<feature type="domain" description="ABC transporter" evidence="5">
    <location>
        <begin position="4"/>
        <end position="233"/>
    </location>
</feature>
<proteinExistence type="inferred from homology"/>
<reference evidence="6 7" key="1">
    <citation type="submission" date="2018-09" db="EMBL/GenBank/DDBJ databases">
        <title>Paenibacillus SK2017-BO5.</title>
        <authorList>
            <person name="Piskunova J.V."/>
            <person name="Dubiley S.A."/>
            <person name="Severinov K.V."/>
        </authorList>
    </citation>
    <scope>NUCLEOTIDE SEQUENCE [LARGE SCALE GENOMIC DNA]</scope>
    <source>
        <strain evidence="6 7">BO5</strain>
    </source>
</reference>
<dbReference type="PANTHER" id="PTHR43335">
    <property type="entry name" value="ABC TRANSPORTER, ATP-BINDING PROTEIN"/>
    <property type="match status" value="1"/>
</dbReference>
<dbReference type="GO" id="GO:0016887">
    <property type="term" value="F:ATP hydrolysis activity"/>
    <property type="evidence" value="ECO:0007669"/>
    <property type="project" value="InterPro"/>
</dbReference>
<dbReference type="PANTHER" id="PTHR43335:SF11">
    <property type="entry name" value="ABC TRANSPORTER RELATED"/>
    <property type="match status" value="1"/>
</dbReference>
<dbReference type="EMBL" id="QYZD01000026">
    <property type="protein sequence ID" value="RJG21236.1"/>
    <property type="molecule type" value="Genomic_DNA"/>
</dbReference>
<gene>
    <name evidence="6" type="ORF">DQX05_22270</name>
</gene>
<dbReference type="GO" id="GO:0005524">
    <property type="term" value="F:ATP binding"/>
    <property type="evidence" value="ECO:0007669"/>
    <property type="project" value="UniProtKB-KW"/>
</dbReference>
<dbReference type="SUPFAM" id="SSF52540">
    <property type="entry name" value="P-loop containing nucleoside triphosphate hydrolases"/>
    <property type="match status" value="1"/>
</dbReference>
<evidence type="ECO:0000313" key="7">
    <source>
        <dbReference type="Proteomes" id="UP000266177"/>
    </source>
</evidence>
<evidence type="ECO:0000313" key="6">
    <source>
        <dbReference type="EMBL" id="RJG21236.1"/>
    </source>
</evidence>
<keyword evidence="2" id="KW-0813">Transport</keyword>
<dbReference type="Pfam" id="PF13732">
    <property type="entry name" value="DrrA1-3_C"/>
    <property type="match status" value="1"/>
</dbReference>
<evidence type="ECO:0000256" key="4">
    <source>
        <dbReference type="ARBA" id="ARBA00022840"/>
    </source>
</evidence>
<evidence type="ECO:0000256" key="1">
    <source>
        <dbReference type="ARBA" id="ARBA00005417"/>
    </source>
</evidence>
<dbReference type="OrthoDB" id="9804819at2"/>
<dbReference type="CDD" id="cd03230">
    <property type="entry name" value="ABC_DR_subfamily_A"/>
    <property type="match status" value="1"/>
</dbReference>
<name>A0A3A3GDE9_PANTH</name>
<dbReference type="InterPro" id="IPR017871">
    <property type="entry name" value="ABC_transporter-like_CS"/>
</dbReference>
<dbReference type="PROSITE" id="PS50893">
    <property type="entry name" value="ABC_TRANSPORTER_2"/>
    <property type="match status" value="1"/>
</dbReference>
<protein>
    <submittedName>
        <fullName evidence="6">ABC transporter ATP-binding protein</fullName>
    </submittedName>
</protein>
<dbReference type="InterPro" id="IPR003593">
    <property type="entry name" value="AAA+_ATPase"/>
</dbReference>
<organism evidence="6 7">
    <name type="scientific">Paenibacillus thiaminolyticus</name>
    <name type="common">Bacillus thiaminolyticus</name>
    <dbReference type="NCBI Taxonomy" id="49283"/>
    <lineage>
        <taxon>Bacteria</taxon>
        <taxon>Bacillati</taxon>
        <taxon>Bacillota</taxon>
        <taxon>Bacilli</taxon>
        <taxon>Bacillales</taxon>
        <taxon>Paenibacillaceae</taxon>
        <taxon>Paenibacillus</taxon>
    </lineage>
</organism>
<keyword evidence="3" id="KW-0547">Nucleotide-binding</keyword>
<evidence type="ECO:0000256" key="2">
    <source>
        <dbReference type="ARBA" id="ARBA00022448"/>
    </source>
</evidence>
<dbReference type="AlphaFoldDB" id="A0A3A3GDE9"/>
<comment type="similarity">
    <text evidence="1">Belongs to the ABC transporter superfamily.</text>
</comment>
<dbReference type="InterPro" id="IPR025302">
    <property type="entry name" value="DrrA1/2-like_C"/>
</dbReference>
<evidence type="ECO:0000259" key="5">
    <source>
        <dbReference type="PROSITE" id="PS50893"/>
    </source>
</evidence>
<dbReference type="PROSITE" id="PS00211">
    <property type="entry name" value="ABC_TRANSPORTER_1"/>
    <property type="match status" value="1"/>
</dbReference>
<comment type="caution">
    <text evidence="6">The sequence shown here is derived from an EMBL/GenBank/DDBJ whole genome shotgun (WGS) entry which is preliminary data.</text>
</comment>
<keyword evidence="4 6" id="KW-0067">ATP-binding</keyword>